<dbReference type="Pfam" id="PF05949">
    <property type="entry name" value="DUF881"/>
    <property type="match status" value="1"/>
</dbReference>
<gene>
    <name evidence="3" type="primary">ylxX</name>
    <name evidence="3" type="ORF">GCM10011398_12200</name>
</gene>
<dbReference type="Gene3D" id="3.30.70.1880">
    <property type="entry name" value="Protein of unknown function DUF881"/>
    <property type="match status" value="1"/>
</dbReference>
<dbReference type="RefSeq" id="WP_188454480.1">
    <property type="nucleotide sequence ID" value="NZ_BMFR01000003.1"/>
</dbReference>
<reference evidence="3" key="1">
    <citation type="journal article" date="2014" name="Int. J. Syst. Evol. Microbiol.">
        <title>Complete genome sequence of Corynebacterium casei LMG S-19264T (=DSM 44701T), isolated from a smear-ripened cheese.</title>
        <authorList>
            <consortium name="US DOE Joint Genome Institute (JGI-PGF)"/>
            <person name="Walter F."/>
            <person name="Albersmeier A."/>
            <person name="Kalinowski J."/>
            <person name="Ruckert C."/>
        </authorList>
    </citation>
    <scope>NUCLEOTIDE SEQUENCE</scope>
    <source>
        <strain evidence="3">CGMCC 1.12754</strain>
    </source>
</reference>
<evidence type="ECO:0000256" key="2">
    <source>
        <dbReference type="SAM" id="Coils"/>
    </source>
</evidence>
<evidence type="ECO:0000313" key="3">
    <source>
        <dbReference type="EMBL" id="GGG69757.1"/>
    </source>
</evidence>
<comment type="caution">
    <text evidence="3">The sequence shown here is derived from an EMBL/GenBank/DDBJ whole genome shotgun (WGS) entry which is preliminary data.</text>
</comment>
<dbReference type="InterPro" id="IPR010273">
    <property type="entry name" value="DUF881"/>
</dbReference>
<sequence length="242" mass="27847">MKSKYNLIVLLVFLLAGFMIAVQFQSFQKPKERDTRDTWELRADIQKQQKTQQELYANIQQAEKIINQYQYDSITQTTKTLKNSVQQLKEEAGLTEKKGKGVVFKVEPLFQESMKDVDVQVYPVLTQELLSRLINELNKYGATDISIADERVISITPIRNVNGNIYVNNHPLPPLPFEIKVLAEDPKKLLSYVEYSSIRDYFAIENINLLGKAKDTIVLPKYDQDIHLESIHLLEAEDANGE</sequence>
<reference evidence="3" key="2">
    <citation type="submission" date="2020-09" db="EMBL/GenBank/DDBJ databases">
        <authorList>
            <person name="Sun Q."/>
            <person name="Zhou Y."/>
        </authorList>
    </citation>
    <scope>NUCLEOTIDE SEQUENCE</scope>
    <source>
        <strain evidence="3">CGMCC 1.12754</strain>
    </source>
</reference>
<name>A0A917M0E7_9BACI</name>
<keyword evidence="4" id="KW-1185">Reference proteome</keyword>
<feature type="coiled-coil region" evidence="2">
    <location>
        <begin position="45"/>
        <end position="91"/>
    </location>
</feature>
<dbReference type="EMBL" id="BMFR01000003">
    <property type="protein sequence ID" value="GGG69757.1"/>
    <property type="molecule type" value="Genomic_DNA"/>
</dbReference>
<proteinExistence type="inferred from homology"/>
<dbReference type="AlphaFoldDB" id="A0A917M0E7"/>
<protein>
    <submittedName>
        <fullName evidence="3">UPF0749 protein YlxX</fullName>
    </submittedName>
</protein>
<evidence type="ECO:0000256" key="1">
    <source>
        <dbReference type="ARBA" id="ARBA00009108"/>
    </source>
</evidence>
<keyword evidence="2" id="KW-0175">Coiled coil</keyword>
<evidence type="ECO:0000313" key="4">
    <source>
        <dbReference type="Proteomes" id="UP000622860"/>
    </source>
</evidence>
<organism evidence="3 4">
    <name type="scientific">Virgibacillus oceani</name>
    <dbReference type="NCBI Taxonomy" id="1479511"/>
    <lineage>
        <taxon>Bacteria</taxon>
        <taxon>Bacillati</taxon>
        <taxon>Bacillota</taxon>
        <taxon>Bacilli</taxon>
        <taxon>Bacillales</taxon>
        <taxon>Bacillaceae</taxon>
        <taxon>Virgibacillus</taxon>
    </lineage>
</organism>
<accession>A0A917M0E7</accession>
<comment type="similarity">
    <text evidence="1">Belongs to the UPF0749 family.</text>
</comment>
<dbReference type="PANTHER" id="PTHR37313">
    <property type="entry name" value="UPF0749 PROTEIN RV1825"/>
    <property type="match status" value="1"/>
</dbReference>
<dbReference type="PANTHER" id="PTHR37313:SF2">
    <property type="entry name" value="UPF0749 PROTEIN YLXX"/>
    <property type="match status" value="1"/>
</dbReference>
<dbReference type="Proteomes" id="UP000622860">
    <property type="component" value="Unassembled WGS sequence"/>
</dbReference>